<dbReference type="Pfam" id="PF14608">
    <property type="entry name" value="zf-CCCH_2"/>
    <property type="match status" value="4"/>
</dbReference>
<name>M1UT59_CYAM1</name>
<keyword evidence="4" id="KW-0677">Repeat</keyword>
<evidence type="ECO:0000256" key="1">
    <source>
        <dbReference type="ARBA" id="ARBA00004123"/>
    </source>
</evidence>
<comment type="similarity">
    <text evidence="2">Belongs to the ZC3H14 family.</text>
</comment>
<keyword evidence="12" id="KW-1185">Reference proteome</keyword>
<feature type="region of interest" description="Disordered" evidence="9">
    <location>
        <begin position="175"/>
        <end position="282"/>
    </location>
</feature>
<dbReference type="SMART" id="SM00356">
    <property type="entry name" value="ZnF_C3H1"/>
    <property type="match status" value="3"/>
</dbReference>
<dbReference type="OMA" id="HPPIACK"/>
<comment type="subcellular location">
    <subcellularLocation>
        <location evidence="1">Nucleus</location>
    </subcellularLocation>
</comment>
<evidence type="ECO:0000259" key="10">
    <source>
        <dbReference type="PROSITE" id="PS50103"/>
    </source>
</evidence>
<proteinExistence type="inferred from homology"/>
<dbReference type="GO" id="GO:0005634">
    <property type="term" value="C:nucleus"/>
    <property type="evidence" value="ECO:0007669"/>
    <property type="project" value="UniProtKB-SubCell"/>
</dbReference>
<evidence type="ECO:0000256" key="8">
    <source>
        <dbReference type="PROSITE-ProRule" id="PRU00723"/>
    </source>
</evidence>
<evidence type="ECO:0000256" key="7">
    <source>
        <dbReference type="ARBA" id="ARBA00023242"/>
    </source>
</evidence>
<evidence type="ECO:0000256" key="3">
    <source>
        <dbReference type="ARBA" id="ARBA00022723"/>
    </source>
</evidence>
<dbReference type="HOGENOM" id="CLU_591042_0_0_1"/>
<feature type="region of interest" description="Disordered" evidence="9">
    <location>
        <begin position="97"/>
        <end position="136"/>
    </location>
</feature>
<reference evidence="11 12" key="2">
    <citation type="journal article" date="2007" name="BMC Biol.">
        <title>A 100%-complete sequence reveals unusually simple genomic features in the hot-spring red alga Cyanidioschyzon merolae.</title>
        <authorList>
            <person name="Nozaki H."/>
            <person name="Takano H."/>
            <person name="Misumi O."/>
            <person name="Terasawa K."/>
            <person name="Matsuzaki M."/>
            <person name="Maruyama S."/>
            <person name="Nishida K."/>
            <person name="Yagisawa F."/>
            <person name="Yoshida Y."/>
            <person name="Fujiwara T."/>
            <person name="Takio S."/>
            <person name="Tamura K."/>
            <person name="Chung S.J."/>
            <person name="Nakamura S."/>
            <person name="Kuroiwa H."/>
            <person name="Tanaka K."/>
            <person name="Sato N."/>
            <person name="Kuroiwa T."/>
        </authorList>
    </citation>
    <scope>NUCLEOTIDE SEQUENCE [LARGE SCALE GENOMIC DNA]</scope>
    <source>
        <strain evidence="11 12">10D</strain>
    </source>
</reference>
<evidence type="ECO:0000256" key="6">
    <source>
        <dbReference type="ARBA" id="ARBA00022833"/>
    </source>
</evidence>
<dbReference type="KEGG" id="cme:CYME_CMM024C"/>
<dbReference type="EMBL" id="AP006495">
    <property type="protein sequence ID" value="BAM80921.1"/>
    <property type="molecule type" value="Genomic_DNA"/>
</dbReference>
<dbReference type="GO" id="GO:0043488">
    <property type="term" value="P:regulation of mRNA stability"/>
    <property type="evidence" value="ECO:0007669"/>
    <property type="project" value="InterPro"/>
</dbReference>
<keyword evidence="5 8" id="KW-0863">Zinc-finger</keyword>
<dbReference type="STRING" id="280699.M1UT59"/>
<dbReference type="InterPro" id="IPR040366">
    <property type="entry name" value="Nab2/ZC3H14"/>
</dbReference>
<dbReference type="GO" id="GO:0008270">
    <property type="term" value="F:zinc ion binding"/>
    <property type="evidence" value="ECO:0007669"/>
    <property type="project" value="UniProtKB-KW"/>
</dbReference>
<feature type="compositionally biased region" description="Basic and acidic residues" evidence="9">
    <location>
        <begin position="183"/>
        <end position="196"/>
    </location>
</feature>
<sequence>MNTAAQGAQGGVLLERKLNHEERTALLGKLQERLRALFGAGPHPVEEMLPEYILTMVENRRSAEFMAGELNSLLAGERAGLGDEIIQLVSGELRQLSTDAASQREQKRSRPGKSLENDHDVHETQNANASKGDVDGKRDACALNQEAQTTATSEGRQALPVEQSPAALNGAENLAARPASDSESVHNREPQLDKRSTSATGKRQQQRTSREARTSQRQVSHTGETWKKRRMENENASQQRGELMDEPVQTRDEAPTQSTPAEKQTTGPQDSNACDSDPGSASTASDLPPRCQFWPNCRNASACKFHHPTELCRFYPNCRSGDRCRFIHPTSRSGSSATLALMRKAMGMPLHHGIPIPCKYGFACERRRKDRSCPYAHPLLACRYGKDCRKIALGTCAFSHAPLCRYGWSCTRPGCTFAHPAQESGTESSEQADANRSRGESVTTPSSDAEMDNAQAPMMVSES</sequence>
<keyword evidence="3 8" id="KW-0479">Metal-binding</keyword>
<dbReference type="InterPro" id="IPR000571">
    <property type="entry name" value="Znf_CCCH"/>
</dbReference>
<feature type="compositionally biased region" description="Polar residues" evidence="9">
    <location>
        <begin position="423"/>
        <end position="432"/>
    </location>
</feature>
<evidence type="ECO:0000256" key="5">
    <source>
        <dbReference type="ARBA" id="ARBA00022771"/>
    </source>
</evidence>
<dbReference type="eggNOG" id="KOG3702">
    <property type="taxonomic scope" value="Eukaryota"/>
</dbReference>
<dbReference type="PROSITE" id="PS50103">
    <property type="entry name" value="ZF_C3H1"/>
    <property type="match status" value="1"/>
</dbReference>
<dbReference type="PANTHER" id="PTHR14738">
    <property type="entry name" value="ZINC FINGER CCCH DOMAIN-CONTAINING PROTEIN 14"/>
    <property type="match status" value="1"/>
</dbReference>
<accession>M1UT59</accession>
<reference evidence="11 12" key="1">
    <citation type="journal article" date="2004" name="Nature">
        <title>Genome sequence of the ultrasmall unicellular red alga Cyanidioschyzon merolae 10D.</title>
        <authorList>
            <person name="Matsuzaki M."/>
            <person name="Misumi O."/>
            <person name="Shin-i T."/>
            <person name="Maruyama S."/>
            <person name="Takahara M."/>
            <person name="Miyagishima S."/>
            <person name="Mori T."/>
            <person name="Nishida K."/>
            <person name="Yagisawa F."/>
            <person name="Nishida K."/>
            <person name="Yoshida Y."/>
            <person name="Nishimura Y."/>
            <person name="Nakao S."/>
            <person name="Kobayashi T."/>
            <person name="Momoyama Y."/>
            <person name="Higashiyama T."/>
            <person name="Minoda A."/>
            <person name="Sano M."/>
            <person name="Nomoto H."/>
            <person name="Oishi K."/>
            <person name="Hayashi H."/>
            <person name="Ohta F."/>
            <person name="Nishizaka S."/>
            <person name="Haga S."/>
            <person name="Miura S."/>
            <person name="Morishita T."/>
            <person name="Kabeya Y."/>
            <person name="Terasawa K."/>
            <person name="Suzuki Y."/>
            <person name="Ishii Y."/>
            <person name="Asakawa S."/>
            <person name="Takano H."/>
            <person name="Ohta N."/>
            <person name="Kuroiwa H."/>
            <person name="Tanaka K."/>
            <person name="Shimizu N."/>
            <person name="Sugano S."/>
            <person name="Sato N."/>
            <person name="Nozaki H."/>
            <person name="Ogasawara N."/>
            <person name="Kohara Y."/>
            <person name="Kuroiwa T."/>
        </authorList>
    </citation>
    <scope>NUCLEOTIDE SEQUENCE [LARGE SCALE GENOMIC DNA]</scope>
    <source>
        <strain evidence="11 12">10D</strain>
    </source>
</reference>
<feature type="domain" description="C3H1-type" evidence="10">
    <location>
        <begin position="307"/>
        <end position="331"/>
    </location>
</feature>
<keyword evidence="7" id="KW-0539">Nucleus</keyword>
<feature type="compositionally biased region" description="Polar residues" evidence="9">
    <location>
        <begin position="197"/>
        <end position="207"/>
    </location>
</feature>
<feature type="zinc finger region" description="C3H1-type" evidence="8">
    <location>
        <begin position="307"/>
        <end position="331"/>
    </location>
</feature>
<organism evidence="11 12">
    <name type="scientific">Cyanidioschyzon merolae (strain NIES-3377 / 10D)</name>
    <name type="common">Unicellular red alga</name>
    <dbReference type="NCBI Taxonomy" id="280699"/>
    <lineage>
        <taxon>Eukaryota</taxon>
        <taxon>Rhodophyta</taxon>
        <taxon>Bangiophyceae</taxon>
        <taxon>Cyanidiales</taxon>
        <taxon>Cyanidiaceae</taxon>
        <taxon>Cyanidioschyzon</taxon>
    </lineage>
</organism>
<dbReference type="Gene3D" id="4.10.1000.40">
    <property type="match status" value="2"/>
</dbReference>
<evidence type="ECO:0000256" key="2">
    <source>
        <dbReference type="ARBA" id="ARBA00008423"/>
    </source>
</evidence>
<dbReference type="Proteomes" id="UP000007014">
    <property type="component" value="Chromosome 13"/>
</dbReference>
<dbReference type="GO" id="GO:0008143">
    <property type="term" value="F:poly(A) binding"/>
    <property type="evidence" value="ECO:0007669"/>
    <property type="project" value="InterPro"/>
</dbReference>
<dbReference type="AlphaFoldDB" id="M1UT59"/>
<keyword evidence="6 8" id="KW-0862">Zinc</keyword>
<dbReference type="RefSeq" id="XP_005536957.1">
    <property type="nucleotide sequence ID" value="XM_005536900.1"/>
</dbReference>
<dbReference type="GeneID" id="16995034"/>
<evidence type="ECO:0000313" key="12">
    <source>
        <dbReference type="Proteomes" id="UP000007014"/>
    </source>
</evidence>
<evidence type="ECO:0000256" key="4">
    <source>
        <dbReference type="ARBA" id="ARBA00022737"/>
    </source>
</evidence>
<dbReference type="PANTHER" id="PTHR14738:SF29">
    <property type="entry name" value="ZINC FINGER CCCH DOMAIN-CONTAINING PROTEIN 14"/>
    <property type="match status" value="1"/>
</dbReference>
<evidence type="ECO:0000256" key="9">
    <source>
        <dbReference type="SAM" id="MobiDB-lite"/>
    </source>
</evidence>
<feature type="compositionally biased region" description="Polar residues" evidence="9">
    <location>
        <begin position="255"/>
        <end position="282"/>
    </location>
</feature>
<feature type="compositionally biased region" description="Basic and acidic residues" evidence="9">
    <location>
        <begin position="102"/>
        <end position="123"/>
    </location>
</feature>
<dbReference type="OrthoDB" id="5589010at2759"/>
<dbReference type="GO" id="GO:0005737">
    <property type="term" value="C:cytoplasm"/>
    <property type="evidence" value="ECO:0007669"/>
    <property type="project" value="TreeGrafter"/>
</dbReference>
<evidence type="ECO:0000313" key="11">
    <source>
        <dbReference type="EMBL" id="BAM80921.1"/>
    </source>
</evidence>
<feature type="region of interest" description="Disordered" evidence="9">
    <location>
        <begin position="420"/>
        <end position="463"/>
    </location>
</feature>
<protein>
    <submittedName>
        <fullName evidence="11">Similar to nuclear protein UKp68</fullName>
    </submittedName>
</protein>
<gene>
    <name evidence="11" type="ORF">CYME_CMM024C</name>
</gene>
<dbReference type="Gramene" id="CMM024CT">
    <property type="protein sequence ID" value="CMM024CT"/>
    <property type="gene ID" value="CMM024C"/>
</dbReference>